<dbReference type="PANTHER" id="PTHR11986">
    <property type="entry name" value="AMINOTRANSFERASE CLASS III"/>
    <property type="match status" value="1"/>
</dbReference>
<dbReference type="InterPro" id="IPR005814">
    <property type="entry name" value="Aminotrans_3"/>
</dbReference>
<evidence type="ECO:0000256" key="2">
    <source>
        <dbReference type="ARBA" id="ARBA00008954"/>
    </source>
</evidence>
<evidence type="ECO:0000256" key="3">
    <source>
        <dbReference type="ARBA" id="ARBA00022576"/>
    </source>
</evidence>
<dbReference type="SUPFAM" id="SSF53383">
    <property type="entry name" value="PLP-dependent transferases"/>
    <property type="match status" value="1"/>
</dbReference>
<name>A0AAV0TDY2_9STRA</name>
<evidence type="ECO:0000256" key="1">
    <source>
        <dbReference type="ARBA" id="ARBA00001933"/>
    </source>
</evidence>
<dbReference type="PIRSF" id="PIRSF000521">
    <property type="entry name" value="Transaminase_4ab_Lys_Orn"/>
    <property type="match status" value="1"/>
</dbReference>
<evidence type="ECO:0000313" key="7">
    <source>
        <dbReference type="EMBL" id="CAI5719240.1"/>
    </source>
</evidence>
<evidence type="ECO:0000256" key="5">
    <source>
        <dbReference type="ARBA" id="ARBA00022898"/>
    </source>
</evidence>
<dbReference type="InterPro" id="IPR050103">
    <property type="entry name" value="Class-III_PLP-dep_AT"/>
</dbReference>
<dbReference type="GO" id="GO:0042802">
    <property type="term" value="F:identical protein binding"/>
    <property type="evidence" value="ECO:0007669"/>
    <property type="project" value="TreeGrafter"/>
</dbReference>
<gene>
    <name evidence="7" type="ORF">PDE001_LOCUS2012</name>
</gene>
<evidence type="ECO:0000256" key="6">
    <source>
        <dbReference type="RuleBase" id="RU003560"/>
    </source>
</evidence>
<dbReference type="Proteomes" id="UP001162029">
    <property type="component" value="Unassembled WGS sequence"/>
</dbReference>
<dbReference type="Gene3D" id="3.90.1150.10">
    <property type="entry name" value="Aspartate Aminotransferase, domain 1"/>
    <property type="match status" value="1"/>
</dbReference>
<dbReference type="Pfam" id="PF00202">
    <property type="entry name" value="Aminotran_3"/>
    <property type="match status" value="1"/>
</dbReference>
<keyword evidence="3" id="KW-0032">Aminotransferase</keyword>
<keyword evidence="8" id="KW-1185">Reference proteome</keyword>
<dbReference type="CDD" id="cd00610">
    <property type="entry name" value="OAT_like"/>
    <property type="match status" value="1"/>
</dbReference>
<comment type="cofactor">
    <cofactor evidence="1">
        <name>pyridoxal 5'-phosphate</name>
        <dbReference type="ChEBI" id="CHEBI:597326"/>
    </cofactor>
</comment>
<dbReference type="GO" id="GO:0030170">
    <property type="term" value="F:pyridoxal phosphate binding"/>
    <property type="evidence" value="ECO:0007669"/>
    <property type="project" value="InterPro"/>
</dbReference>
<dbReference type="PANTHER" id="PTHR11986:SF79">
    <property type="entry name" value="ACETYLORNITHINE AMINOTRANSFERASE, MITOCHONDRIAL"/>
    <property type="match status" value="1"/>
</dbReference>
<dbReference type="EMBL" id="CANTFM010000342">
    <property type="protein sequence ID" value="CAI5719240.1"/>
    <property type="molecule type" value="Genomic_DNA"/>
</dbReference>
<comment type="similarity">
    <text evidence="2 6">Belongs to the class-III pyridoxal-phosphate-dependent aminotransferase family.</text>
</comment>
<keyword evidence="4" id="KW-0808">Transferase</keyword>
<dbReference type="InterPro" id="IPR015422">
    <property type="entry name" value="PyrdxlP-dep_Trfase_small"/>
</dbReference>
<evidence type="ECO:0000313" key="8">
    <source>
        <dbReference type="Proteomes" id="UP001162029"/>
    </source>
</evidence>
<organism evidence="7 8">
    <name type="scientific">Peronospora destructor</name>
    <dbReference type="NCBI Taxonomy" id="86335"/>
    <lineage>
        <taxon>Eukaryota</taxon>
        <taxon>Sar</taxon>
        <taxon>Stramenopiles</taxon>
        <taxon>Oomycota</taxon>
        <taxon>Peronosporomycetes</taxon>
        <taxon>Peronosporales</taxon>
        <taxon>Peronosporaceae</taxon>
        <taxon>Peronospora</taxon>
    </lineage>
</organism>
<evidence type="ECO:0008006" key="9">
    <source>
        <dbReference type="Google" id="ProtNLM"/>
    </source>
</evidence>
<proteinExistence type="inferred from homology"/>
<protein>
    <recommendedName>
        <fullName evidence="9">4-aminobutyrate transaminase</fullName>
    </recommendedName>
</protein>
<dbReference type="FunFam" id="3.40.640.10:FF:000013">
    <property type="entry name" value="4-aminobutyrate aminotransferase"/>
    <property type="match status" value="1"/>
</dbReference>
<comment type="caution">
    <text evidence="7">The sequence shown here is derived from an EMBL/GenBank/DDBJ whole genome shotgun (WGS) entry which is preliminary data.</text>
</comment>
<dbReference type="AlphaFoldDB" id="A0AAV0TDY2"/>
<reference evidence="7" key="1">
    <citation type="submission" date="2022-12" db="EMBL/GenBank/DDBJ databases">
        <authorList>
            <person name="Webb A."/>
        </authorList>
    </citation>
    <scope>NUCLEOTIDE SEQUENCE</scope>
    <source>
        <strain evidence="7">Pd1</strain>
    </source>
</reference>
<evidence type="ECO:0000256" key="4">
    <source>
        <dbReference type="ARBA" id="ARBA00022679"/>
    </source>
</evidence>
<dbReference type="InterPro" id="IPR015424">
    <property type="entry name" value="PyrdxlP-dep_Trfase"/>
</dbReference>
<dbReference type="PROSITE" id="PS00600">
    <property type="entry name" value="AA_TRANSFER_CLASS_3"/>
    <property type="match status" value="1"/>
</dbReference>
<dbReference type="InterPro" id="IPR049704">
    <property type="entry name" value="Aminotrans_3_PPA_site"/>
</dbReference>
<sequence>MTQHLAKGIGRMSDMIMTKATGSWVWTSDNRKLLDFTSGIAVTSVGHSHPKVVAAVQKQAATLVHAQLNIGYHQPMLDLTDKLLPVVPKSLDSLFFACSGSEAVENAVKLARHATGKSRVISFQGGYHGRTIGTMSLTSSKTVYSAGFGPLMPGVTFVPYPYALHGPIHDDEKNAQWCLEQLRVALKQQSAPCDTAAIIIESVLGEGGYVVPPKSFMKGLREIASENDILLIADEIQSGFGRTGDYFAIDGYFDVQPDILTFAKGIADGYPISGIASRKELMDTQPPGSMGGTFAGNAVACAAAIATQEVFAEENVLENTRIRDTQLRAGLNNLKASGKYPILDVRGLGLMIGVEFDPATAPKGTANEISMACLGHGMMLLTTSIYETLRFMPALTVTKEECTLALEIFERALDDVFQK</sequence>
<accession>A0AAV0TDY2</accession>
<dbReference type="Gene3D" id="3.40.640.10">
    <property type="entry name" value="Type I PLP-dependent aspartate aminotransferase-like (Major domain)"/>
    <property type="match status" value="1"/>
</dbReference>
<keyword evidence="5 6" id="KW-0663">Pyridoxal phosphate</keyword>
<dbReference type="InterPro" id="IPR015421">
    <property type="entry name" value="PyrdxlP-dep_Trfase_major"/>
</dbReference>
<dbReference type="GO" id="GO:0008483">
    <property type="term" value="F:transaminase activity"/>
    <property type="evidence" value="ECO:0007669"/>
    <property type="project" value="UniProtKB-KW"/>
</dbReference>